<dbReference type="RefSeq" id="WP_064027655.1">
    <property type="nucleotide sequence ID" value="NZ_LUUK01000151.1"/>
</dbReference>
<feature type="domain" description="Polymerase/histidinol phosphatase N-terminal" evidence="1">
    <location>
        <begin position="6"/>
        <end position="71"/>
    </location>
</feature>
<dbReference type="GO" id="GO:0004534">
    <property type="term" value="F:5'-3' RNA exonuclease activity"/>
    <property type="evidence" value="ECO:0007669"/>
    <property type="project" value="TreeGrafter"/>
</dbReference>
<dbReference type="CDD" id="cd07438">
    <property type="entry name" value="PHP_HisPPase_AMP"/>
    <property type="match status" value="1"/>
</dbReference>
<dbReference type="InterPro" id="IPR052018">
    <property type="entry name" value="PHP_domain"/>
</dbReference>
<sequence>MSAAIYDLHSHSNASDGVLTPGQLVRRAHARGVTALALTDHDTTAGLAEARVVAAELGLRLIPGIELSASFESHCLHVVGLNIDPSHPVLVDGVARQQDLRVERARKIADKLARKGIDGAFQAVARAARGGEITRLHFADFLVGVGRARTQQDAFDYYLSKGKSAYVATQWAGLAEVIGWINAAGGLAVLAHPLRYKLSNKWINKALAAFKVAGGQGVEVVTGRASGDDIRFSQELATKHQLLASVGSDFHAPENQYLELGRLAPLPVGAQPIWELF</sequence>
<keyword evidence="3" id="KW-1185">Reference proteome</keyword>
<dbReference type="OrthoDB" id="9804333at2"/>
<dbReference type="Pfam" id="PF02811">
    <property type="entry name" value="PHP"/>
    <property type="match status" value="1"/>
</dbReference>
<dbReference type="EMBL" id="LUUK01000151">
    <property type="protein sequence ID" value="OAI20027.1"/>
    <property type="molecule type" value="Genomic_DNA"/>
</dbReference>
<comment type="caution">
    <text evidence="2">The sequence shown here is derived from an EMBL/GenBank/DDBJ whole genome shotgun (WGS) entry which is preliminary data.</text>
</comment>
<dbReference type="InterPro" id="IPR016195">
    <property type="entry name" value="Pol/histidinol_Pase-like"/>
</dbReference>
<protein>
    <submittedName>
        <fullName evidence="2">Phosphatase</fullName>
    </submittedName>
</protein>
<dbReference type="PANTHER" id="PTHR42924">
    <property type="entry name" value="EXONUCLEASE"/>
    <property type="match status" value="1"/>
</dbReference>
<accession>A0A177NPP6</accession>
<dbReference type="Gene3D" id="3.20.20.140">
    <property type="entry name" value="Metal-dependent hydrolases"/>
    <property type="match status" value="1"/>
</dbReference>
<gene>
    <name evidence="2" type="ORF">A1355_03530</name>
</gene>
<evidence type="ECO:0000313" key="2">
    <source>
        <dbReference type="EMBL" id="OAI20027.1"/>
    </source>
</evidence>
<dbReference type="Proteomes" id="UP000077628">
    <property type="component" value="Unassembled WGS sequence"/>
</dbReference>
<dbReference type="PANTHER" id="PTHR42924:SF3">
    <property type="entry name" value="POLYMERASE_HISTIDINOL PHOSPHATASE N-TERMINAL DOMAIN-CONTAINING PROTEIN"/>
    <property type="match status" value="1"/>
</dbReference>
<dbReference type="InterPro" id="IPR004013">
    <property type="entry name" value="PHP_dom"/>
</dbReference>
<dbReference type="InterPro" id="IPR003141">
    <property type="entry name" value="Pol/His_phosphatase_N"/>
</dbReference>
<dbReference type="GO" id="GO:0035312">
    <property type="term" value="F:5'-3' DNA exonuclease activity"/>
    <property type="evidence" value="ECO:0007669"/>
    <property type="project" value="TreeGrafter"/>
</dbReference>
<dbReference type="SUPFAM" id="SSF89550">
    <property type="entry name" value="PHP domain-like"/>
    <property type="match status" value="1"/>
</dbReference>
<name>A0A177NPP6_9GAMM</name>
<dbReference type="STRING" id="702114.A1355_03530"/>
<reference evidence="3" key="1">
    <citation type="submission" date="2016-03" db="EMBL/GenBank/DDBJ databases">
        <authorList>
            <person name="Heylen K."/>
            <person name="De Vos P."/>
            <person name="Vekeman B."/>
        </authorList>
    </citation>
    <scope>NUCLEOTIDE SEQUENCE [LARGE SCALE GENOMIC DNA]</scope>
    <source>
        <strain evidence="3">R-45383</strain>
    </source>
</reference>
<dbReference type="SMART" id="SM00481">
    <property type="entry name" value="POLIIIAc"/>
    <property type="match status" value="1"/>
</dbReference>
<dbReference type="AlphaFoldDB" id="A0A177NPP6"/>
<dbReference type="Gene3D" id="1.10.150.650">
    <property type="match status" value="1"/>
</dbReference>
<proteinExistence type="predicted"/>
<organism evidence="2 3">
    <name type="scientific">Methylomonas koyamae</name>
    <dbReference type="NCBI Taxonomy" id="702114"/>
    <lineage>
        <taxon>Bacteria</taxon>
        <taxon>Pseudomonadati</taxon>
        <taxon>Pseudomonadota</taxon>
        <taxon>Gammaproteobacteria</taxon>
        <taxon>Methylococcales</taxon>
        <taxon>Methylococcaceae</taxon>
        <taxon>Methylomonas</taxon>
    </lineage>
</organism>
<evidence type="ECO:0000313" key="3">
    <source>
        <dbReference type="Proteomes" id="UP000077628"/>
    </source>
</evidence>
<evidence type="ECO:0000259" key="1">
    <source>
        <dbReference type="SMART" id="SM00481"/>
    </source>
</evidence>